<dbReference type="InterPro" id="IPR051257">
    <property type="entry name" value="Diverse_CBS-Domain"/>
</dbReference>
<evidence type="ECO:0000313" key="4">
    <source>
        <dbReference type="EMBL" id="MBK9981615.1"/>
    </source>
</evidence>
<dbReference type="PANTHER" id="PTHR43080">
    <property type="entry name" value="CBS DOMAIN-CONTAINING PROTEIN CBSX3, MITOCHONDRIAL"/>
    <property type="match status" value="1"/>
</dbReference>
<dbReference type="SUPFAM" id="SSF54631">
    <property type="entry name" value="CBS-domain pair"/>
    <property type="match status" value="1"/>
</dbReference>
<organism evidence="4 5">
    <name type="scientific">Candidatus Opimibacter skivensis</name>
    <dbReference type="NCBI Taxonomy" id="2982028"/>
    <lineage>
        <taxon>Bacteria</taxon>
        <taxon>Pseudomonadati</taxon>
        <taxon>Bacteroidota</taxon>
        <taxon>Saprospiria</taxon>
        <taxon>Saprospirales</taxon>
        <taxon>Saprospiraceae</taxon>
        <taxon>Candidatus Opimibacter</taxon>
    </lineage>
</organism>
<accession>A0A9D7SQY1</accession>
<feature type="domain" description="CBS" evidence="3">
    <location>
        <begin position="10"/>
        <end position="65"/>
    </location>
</feature>
<gene>
    <name evidence="4" type="ORF">IPP15_04195</name>
</gene>
<evidence type="ECO:0000256" key="1">
    <source>
        <dbReference type="ARBA" id="ARBA00023122"/>
    </source>
</evidence>
<comment type="caution">
    <text evidence="4">The sequence shown here is derived from an EMBL/GenBank/DDBJ whole genome shotgun (WGS) entry which is preliminary data.</text>
</comment>
<proteinExistence type="predicted"/>
<name>A0A9D7SQY1_9BACT</name>
<sequence length="133" mass="14891">MMNEPVSLIMSRNVITASADDTLSVARSIFLKNKVHHLPIVDGTRLVGILTTYDLFKVVGPNKDYEKIYIKDVMTTHIATLEPEDKIGSAAELFLENLFHAVPIVKDGELKGIVTSLDVIKYEFKKEYPTQAI</sequence>
<feature type="domain" description="CBS" evidence="3">
    <location>
        <begin position="74"/>
        <end position="130"/>
    </location>
</feature>
<dbReference type="Gene3D" id="3.10.580.10">
    <property type="entry name" value="CBS-domain"/>
    <property type="match status" value="2"/>
</dbReference>
<evidence type="ECO:0000313" key="5">
    <source>
        <dbReference type="Proteomes" id="UP000808337"/>
    </source>
</evidence>
<evidence type="ECO:0000256" key="2">
    <source>
        <dbReference type="PROSITE-ProRule" id="PRU00703"/>
    </source>
</evidence>
<dbReference type="PANTHER" id="PTHR43080:SF2">
    <property type="entry name" value="CBS DOMAIN-CONTAINING PROTEIN"/>
    <property type="match status" value="1"/>
</dbReference>
<dbReference type="InterPro" id="IPR046342">
    <property type="entry name" value="CBS_dom_sf"/>
</dbReference>
<dbReference type="EMBL" id="JADKGY010000001">
    <property type="protein sequence ID" value="MBK9981615.1"/>
    <property type="molecule type" value="Genomic_DNA"/>
</dbReference>
<dbReference type="InterPro" id="IPR000644">
    <property type="entry name" value="CBS_dom"/>
</dbReference>
<dbReference type="Proteomes" id="UP000808337">
    <property type="component" value="Unassembled WGS sequence"/>
</dbReference>
<dbReference type="SMART" id="SM00116">
    <property type="entry name" value="CBS"/>
    <property type="match status" value="2"/>
</dbReference>
<keyword evidence="1 2" id="KW-0129">CBS domain</keyword>
<evidence type="ECO:0000259" key="3">
    <source>
        <dbReference type="PROSITE" id="PS51371"/>
    </source>
</evidence>
<dbReference type="PROSITE" id="PS51371">
    <property type="entry name" value="CBS"/>
    <property type="match status" value="2"/>
</dbReference>
<protein>
    <submittedName>
        <fullName evidence="4">CBS domain-containing protein</fullName>
    </submittedName>
</protein>
<reference evidence="4 5" key="1">
    <citation type="submission" date="2020-10" db="EMBL/GenBank/DDBJ databases">
        <title>Connecting structure to function with the recovery of over 1000 high-quality activated sludge metagenome-assembled genomes encoding full-length rRNA genes using long-read sequencing.</title>
        <authorList>
            <person name="Singleton C.M."/>
            <person name="Petriglieri F."/>
            <person name="Kristensen J.M."/>
            <person name="Kirkegaard R.H."/>
            <person name="Michaelsen T.Y."/>
            <person name="Andersen M.H."/>
            <person name="Karst S.M."/>
            <person name="Dueholm M.S."/>
            <person name="Nielsen P.H."/>
            <person name="Albertsen M."/>
        </authorList>
    </citation>
    <scope>NUCLEOTIDE SEQUENCE [LARGE SCALE GENOMIC DNA]</scope>
    <source>
        <strain evidence="4">Ribe_18-Q3-R11-54_MAXAC.273</strain>
    </source>
</reference>
<dbReference type="Pfam" id="PF00571">
    <property type="entry name" value="CBS"/>
    <property type="match status" value="2"/>
</dbReference>
<dbReference type="AlphaFoldDB" id="A0A9D7SQY1"/>